<dbReference type="GeneID" id="25305874"/>
<evidence type="ECO:0000256" key="2">
    <source>
        <dbReference type="ARBA" id="ARBA00010139"/>
    </source>
</evidence>
<dbReference type="OrthoDB" id="74360at2759"/>
<dbReference type="InterPro" id="IPR036188">
    <property type="entry name" value="FAD/NAD-bd_sf"/>
</dbReference>
<dbReference type="HOGENOM" id="CLU_006937_7_0_1"/>
<evidence type="ECO:0000313" key="6">
    <source>
        <dbReference type="EMBL" id="KIW79770.1"/>
    </source>
</evidence>
<evidence type="ECO:0000313" key="7">
    <source>
        <dbReference type="Proteomes" id="UP000053029"/>
    </source>
</evidence>
<gene>
    <name evidence="6" type="ORF">Z517_06384</name>
</gene>
<reference evidence="6 7" key="1">
    <citation type="submission" date="2015-01" db="EMBL/GenBank/DDBJ databases">
        <title>The Genome Sequence of Fonsecaea pedrosoi CBS 271.37.</title>
        <authorList>
            <consortium name="The Broad Institute Genomics Platform"/>
            <person name="Cuomo C."/>
            <person name="de Hoog S."/>
            <person name="Gorbushina A."/>
            <person name="Stielow B."/>
            <person name="Teixiera M."/>
            <person name="Abouelleil A."/>
            <person name="Chapman S.B."/>
            <person name="Priest M."/>
            <person name="Young S.K."/>
            <person name="Wortman J."/>
            <person name="Nusbaum C."/>
            <person name="Birren B."/>
        </authorList>
    </citation>
    <scope>NUCLEOTIDE SEQUENCE [LARGE SCALE GENOMIC DNA]</scope>
    <source>
        <strain evidence="6 7">CBS 271.37</strain>
    </source>
</reference>
<dbReference type="PANTHER" id="PTHR42877:SF5">
    <property type="entry name" value="L-ORNITHINE N(5)-MONOOXYGENASE-RELATED"/>
    <property type="match status" value="1"/>
</dbReference>
<protein>
    <recommendedName>
        <fullName evidence="8">Monooxygenase</fullName>
    </recommendedName>
</protein>
<keyword evidence="4" id="KW-0274">FAD</keyword>
<proteinExistence type="inferred from homology"/>
<evidence type="ECO:0000256" key="1">
    <source>
        <dbReference type="ARBA" id="ARBA00001974"/>
    </source>
</evidence>
<keyword evidence="5" id="KW-0560">Oxidoreductase</keyword>
<evidence type="ECO:0008006" key="8">
    <source>
        <dbReference type="Google" id="ProtNLM"/>
    </source>
</evidence>
<dbReference type="InterPro" id="IPR051209">
    <property type="entry name" value="FAD-bind_Monooxygenase_sf"/>
</dbReference>
<sequence>MANPEPRLIIIGGGVAAIALGVKLKTQLGFNNFIAYEKEAGIGGVWRTNTYPGVGCDVDSHLYSFSFNLNPNWSRRFADQAEILQYMDDTVDKFDIRDHFVLNTKVAEATWVEEEGVWEVQLVDLVTGYRYTKKAEFLVSGCGVQSYPKPCDIPGHEKFKGAMWHSARWNHDYDLKNKRVAVIGNGCSAAQLVPYVVKDAAYVYQFQRSPQWINERPNKEFSTFQKLCFQYVPLWQRLYRFYLWKTTDALHELYTSDTKHAVAAREAATRETIEYMKKTAPAKYHKILIPDFPLGCKRRVFNPGWLECLHSPNLELTTERIIEITETGLRTSERTIDVDAIILSTGYNMQEFLSPIKVTGRNGKTLSEHWKETRGAQAYKGTFVSGFPNFGIVFGPNAFPAHNSVIYTDEVQVEFIIKTVIRPVLAGHFKVIDIKDSAEMLDANHVQRKLQNMVWSANCVNWNRDDRGRNTTNYFDTTWMFWYRLYWPVWKDYTISGGKGTHPVHPLWKLAASVLGAGCLAEVAWHFSPALVQSLSTLHKLGL</sequence>
<dbReference type="EMBL" id="KN846972">
    <property type="protein sequence ID" value="KIW79770.1"/>
    <property type="molecule type" value="Genomic_DNA"/>
</dbReference>
<dbReference type="RefSeq" id="XP_013283578.1">
    <property type="nucleotide sequence ID" value="XM_013428124.1"/>
</dbReference>
<dbReference type="SUPFAM" id="SSF51905">
    <property type="entry name" value="FAD/NAD(P)-binding domain"/>
    <property type="match status" value="2"/>
</dbReference>
<dbReference type="GO" id="GO:0050661">
    <property type="term" value="F:NADP binding"/>
    <property type="evidence" value="ECO:0007669"/>
    <property type="project" value="InterPro"/>
</dbReference>
<dbReference type="GO" id="GO:0050660">
    <property type="term" value="F:flavin adenine dinucleotide binding"/>
    <property type="evidence" value="ECO:0007669"/>
    <property type="project" value="InterPro"/>
</dbReference>
<organism evidence="6 7">
    <name type="scientific">Fonsecaea pedrosoi CBS 271.37</name>
    <dbReference type="NCBI Taxonomy" id="1442368"/>
    <lineage>
        <taxon>Eukaryota</taxon>
        <taxon>Fungi</taxon>
        <taxon>Dikarya</taxon>
        <taxon>Ascomycota</taxon>
        <taxon>Pezizomycotina</taxon>
        <taxon>Eurotiomycetes</taxon>
        <taxon>Chaetothyriomycetidae</taxon>
        <taxon>Chaetothyriales</taxon>
        <taxon>Herpotrichiellaceae</taxon>
        <taxon>Fonsecaea</taxon>
    </lineage>
</organism>
<dbReference type="Gene3D" id="3.50.50.60">
    <property type="entry name" value="FAD/NAD(P)-binding domain"/>
    <property type="match status" value="2"/>
</dbReference>
<dbReference type="Pfam" id="PF00743">
    <property type="entry name" value="FMO-like"/>
    <property type="match status" value="1"/>
</dbReference>
<dbReference type="AlphaFoldDB" id="A0A0D2GMK6"/>
<dbReference type="VEuPathDB" id="FungiDB:Z517_06384"/>
<dbReference type="GO" id="GO:0004499">
    <property type="term" value="F:N,N-dimethylaniline monooxygenase activity"/>
    <property type="evidence" value="ECO:0007669"/>
    <property type="project" value="InterPro"/>
</dbReference>
<comment type="cofactor">
    <cofactor evidence="1">
        <name>FAD</name>
        <dbReference type="ChEBI" id="CHEBI:57692"/>
    </cofactor>
</comment>
<comment type="similarity">
    <text evidence="2">Belongs to the FAD-binding monooxygenase family.</text>
</comment>
<evidence type="ECO:0000256" key="4">
    <source>
        <dbReference type="ARBA" id="ARBA00022827"/>
    </source>
</evidence>
<evidence type="ECO:0000256" key="3">
    <source>
        <dbReference type="ARBA" id="ARBA00022630"/>
    </source>
</evidence>
<name>A0A0D2GMK6_9EURO</name>
<dbReference type="InterPro" id="IPR020946">
    <property type="entry name" value="Flavin_mOase-like"/>
</dbReference>
<dbReference type="Proteomes" id="UP000053029">
    <property type="component" value="Unassembled WGS sequence"/>
</dbReference>
<keyword evidence="7" id="KW-1185">Reference proteome</keyword>
<accession>A0A0D2GMK6</accession>
<dbReference type="PANTHER" id="PTHR42877">
    <property type="entry name" value="L-ORNITHINE N(5)-MONOOXYGENASE-RELATED"/>
    <property type="match status" value="1"/>
</dbReference>
<evidence type="ECO:0000256" key="5">
    <source>
        <dbReference type="ARBA" id="ARBA00023002"/>
    </source>
</evidence>
<keyword evidence="3" id="KW-0285">Flavoprotein</keyword>